<name>A0A8H7NTR4_9APHY</name>
<evidence type="ECO:0000313" key="2">
    <source>
        <dbReference type="Proteomes" id="UP000639403"/>
    </source>
</evidence>
<sequence>MSRPVGVIVSPRSLCIMAFFQSLPPTLAPLSP</sequence>
<dbReference type="AlphaFoldDB" id="A0A8H7NTR4"/>
<gene>
    <name evidence="1" type="ORF">IEO21_09833</name>
</gene>
<reference evidence="1" key="2">
    <citation type="journal article" name="Front. Microbiol.">
        <title>Degradative Capacity of Two Strains of Rhodonia placenta: From Phenotype to Genotype.</title>
        <authorList>
            <person name="Kolle M."/>
            <person name="Horta M.A.C."/>
            <person name="Nowrousian M."/>
            <person name="Ohm R.A."/>
            <person name="Benz J.P."/>
            <person name="Pilgard A."/>
        </authorList>
    </citation>
    <scope>NUCLEOTIDE SEQUENCE</scope>
    <source>
        <strain evidence="1">FPRL280</strain>
    </source>
</reference>
<protein>
    <submittedName>
        <fullName evidence="1">Uncharacterized protein</fullName>
    </submittedName>
</protein>
<comment type="caution">
    <text evidence="1">The sequence shown here is derived from an EMBL/GenBank/DDBJ whole genome shotgun (WGS) entry which is preliminary data.</text>
</comment>
<dbReference type="Proteomes" id="UP000639403">
    <property type="component" value="Unassembled WGS sequence"/>
</dbReference>
<accession>A0A8H7NTR4</accession>
<dbReference type="EMBL" id="JADOXO010000558">
    <property type="protein sequence ID" value="KAF9802728.1"/>
    <property type="molecule type" value="Genomic_DNA"/>
</dbReference>
<organism evidence="1 2">
    <name type="scientific">Rhodonia placenta</name>
    <dbReference type="NCBI Taxonomy" id="104341"/>
    <lineage>
        <taxon>Eukaryota</taxon>
        <taxon>Fungi</taxon>
        <taxon>Dikarya</taxon>
        <taxon>Basidiomycota</taxon>
        <taxon>Agaricomycotina</taxon>
        <taxon>Agaricomycetes</taxon>
        <taxon>Polyporales</taxon>
        <taxon>Adustoporiaceae</taxon>
        <taxon>Rhodonia</taxon>
    </lineage>
</organism>
<reference evidence="1" key="1">
    <citation type="submission" date="2020-11" db="EMBL/GenBank/DDBJ databases">
        <authorList>
            <person name="Koelle M."/>
            <person name="Horta M.A.C."/>
            <person name="Nowrousian M."/>
            <person name="Ohm R.A."/>
            <person name="Benz P."/>
            <person name="Pilgard A."/>
        </authorList>
    </citation>
    <scope>NUCLEOTIDE SEQUENCE</scope>
    <source>
        <strain evidence="1">FPRL280</strain>
    </source>
</reference>
<evidence type="ECO:0000313" key="1">
    <source>
        <dbReference type="EMBL" id="KAF9802728.1"/>
    </source>
</evidence>
<proteinExistence type="predicted"/>